<proteinExistence type="predicted"/>
<name>A0ABT3UWY5_9ACTN</name>
<accession>A0ABT3UWY5</accession>
<reference evidence="1" key="1">
    <citation type="journal article" date="2022" name="bioRxiv">
        <title>Discovery and biosynthetic assessment of Streptomyces ortus sp nov. isolated from a deep-sea sponge.</title>
        <authorList>
            <person name="Williams S.E."/>
        </authorList>
    </citation>
    <scope>NUCLEOTIDE SEQUENCE</scope>
    <source>
        <strain evidence="1">A15ISP2-DRY2</strain>
    </source>
</reference>
<evidence type="ECO:0000313" key="2">
    <source>
        <dbReference type="Proteomes" id="UP001165590"/>
    </source>
</evidence>
<protein>
    <submittedName>
        <fullName evidence="1">Uncharacterized protein</fullName>
    </submittedName>
</protein>
<organism evidence="1 2">
    <name type="scientific">Streptomyces ortus</name>
    <dbReference type="NCBI Taxonomy" id="2867268"/>
    <lineage>
        <taxon>Bacteria</taxon>
        <taxon>Bacillati</taxon>
        <taxon>Actinomycetota</taxon>
        <taxon>Actinomycetes</taxon>
        <taxon>Kitasatosporales</taxon>
        <taxon>Streptomycetaceae</taxon>
        <taxon>Streptomyces</taxon>
    </lineage>
</organism>
<dbReference type="Proteomes" id="UP001165590">
    <property type="component" value="Unassembled WGS sequence"/>
</dbReference>
<dbReference type="RefSeq" id="WP_267025173.1">
    <property type="nucleotide sequence ID" value="NZ_JAIFZO010000002.1"/>
</dbReference>
<gene>
    <name evidence="1" type="ORF">K3769_04590</name>
</gene>
<dbReference type="EMBL" id="JAIFZO010000002">
    <property type="protein sequence ID" value="MCX4232070.1"/>
    <property type="molecule type" value="Genomic_DNA"/>
</dbReference>
<sequence>MTDQPARPGPAPRYITDRARELLNRCFPGLIPARVIEEALQQKALREGRLAPKPGRQP</sequence>
<comment type="caution">
    <text evidence="1">The sequence shown here is derived from an EMBL/GenBank/DDBJ whole genome shotgun (WGS) entry which is preliminary data.</text>
</comment>
<keyword evidence="2" id="KW-1185">Reference proteome</keyword>
<evidence type="ECO:0000313" key="1">
    <source>
        <dbReference type="EMBL" id="MCX4232070.1"/>
    </source>
</evidence>